<sequence length="189" mass="21526">MLVSFRFCSIGVSLGFEPARPDLEIISRVYFLCTVKIPSFNLSNSIPRKYLSSPRSKAKEQKLEHNDEFVASYVDTLLNLALPEENRNLNHGENVSLCSEFLSVRTDTMSTFLEWVMANLVKKPSIQEKLYQEIASVVGDNQFTEEVVKEEDLQKMPNLKAVVLEGPRRHPPSHFVLPWGKDEITKGLI</sequence>
<evidence type="ECO:0008006" key="9">
    <source>
        <dbReference type="Google" id="ProtNLM"/>
    </source>
</evidence>
<dbReference type="InterPro" id="IPR036396">
    <property type="entry name" value="Cyt_P450_sf"/>
</dbReference>
<dbReference type="GO" id="GO:0016705">
    <property type="term" value="F:oxidoreductase activity, acting on paired donors, with incorporation or reduction of molecular oxygen"/>
    <property type="evidence" value="ECO:0007669"/>
    <property type="project" value="InterPro"/>
</dbReference>
<keyword evidence="6" id="KW-0472">Membrane</keyword>
<dbReference type="EMBL" id="AYRZ02000003">
    <property type="protein sequence ID" value="PHT87674.1"/>
    <property type="molecule type" value="Genomic_DNA"/>
</dbReference>
<comment type="subcellular location">
    <subcellularLocation>
        <location evidence="1">Membrane</location>
        <topology evidence="1">Single-pass membrane protein</topology>
    </subcellularLocation>
</comment>
<keyword evidence="3" id="KW-0479">Metal-binding</keyword>
<keyword evidence="8" id="KW-1185">Reference proteome</keyword>
<dbReference type="InterPro" id="IPR001128">
    <property type="entry name" value="Cyt_P450"/>
</dbReference>
<proteinExistence type="predicted"/>
<evidence type="ECO:0000256" key="4">
    <source>
        <dbReference type="ARBA" id="ARBA00022989"/>
    </source>
</evidence>
<evidence type="ECO:0000256" key="1">
    <source>
        <dbReference type="ARBA" id="ARBA00004167"/>
    </source>
</evidence>
<evidence type="ECO:0000256" key="6">
    <source>
        <dbReference type="ARBA" id="ARBA00023136"/>
    </source>
</evidence>
<dbReference type="Gramene" id="PHT87674">
    <property type="protein sequence ID" value="PHT87674"/>
    <property type="gene ID" value="T459_09780"/>
</dbReference>
<protein>
    <recommendedName>
        <fullName evidence="9">Cytochrome P450 89A2-like</fullName>
    </recommendedName>
</protein>
<gene>
    <name evidence="7" type="ORF">T459_09780</name>
</gene>
<dbReference type="Proteomes" id="UP000222542">
    <property type="component" value="Unassembled WGS sequence"/>
</dbReference>
<name>A0A2G3A0B1_CAPAN</name>
<dbReference type="GO" id="GO:0004497">
    <property type="term" value="F:monooxygenase activity"/>
    <property type="evidence" value="ECO:0007669"/>
    <property type="project" value="InterPro"/>
</dbReference>
<dbReference type="OMA" id="NRNLNHG"/>
<keyword evidence="2" id="KW-0812">Transmembrane</keyword>
<dbReference type="GO" id="GO:0016020">
    <property type="term" value="C:membrane"/>
    <property type="evidence" value="ECO:0007669"/>
    <property type="project" value="UniProtKB-SubCell"/>
</dbReference>
<dbReference type="InterPro" id="IPR051103">
    <property type="entry name" value="Plant_metabolite_P450s"/>
</dbReference>
<organism evidence="7 8">
    <name type="scientific">Capsicum annuum</name>
    <name type="common">Capsicum pepper</name>
    <dbReference type="NCBI Taxonomy" id="4072"/>
    <lineage>
        <taxon>Eukaryota</taxon>
        <taxon>Viridiplantae</taxon>
        <taxon>Streptophyta</taxon>
        <taxon>Embryophyta</taxon>
        <taxon>Tracheophyta</taxon>
        <taxon>Spermatophyta</taxon>
        <taxon>Magnoliopsida</taxon>
        <taxon>eudicotyledons</taxon>
        <taxon>Gunneridae</taxon>
        <taxon>Pentapetalae</taxon>
        <taxon>asterids</taxon>
        <taxon>lamiids</taxon>
        <taxon>Solanales</taxon>
        <taxon>Solanaceae</taxon>
        <taxon>Solanoideae</taxon>
        <taxon>Capsiceae</taxon>
        <taxon>Capsicum</taxon>
    </lineage>
</organism>
<reference evidence="7 8" key="2">
    <citation type="journal article" date="2017" name="Genome Biol.">
        <title>New reference genome sequences of hot pepper reveal the massive evolution of plant disease-resistance genes by retroduplication.</title>
        <authorList>
            <person name="Kim S."/>
            <person name="Park J."/>
            <person name="Yeom S.I."/>
            <person name="Kim Y.M."/>
            <person name="Seo E."/>
            <person name="Kim K.T."/>
            <person name="Kim M.S."/>
            <person name="Lee J.M."/>
            <person name="Cheong K."/>
            <person name="Shin H.S."/>
            <person name="Kim S.B."/>
            <person name="Han K."/>
            <person name="Lee J."/>
            <person name="Park M."/>
            <person name="Lee H.A."/>
            <person name="Lee H.Y."/>
            <person name="Lee Y."/>
            <person name="Oh S."/>
            <person name="Lee J.H."/>
            <person name="Choi E."/>
            <person name="Choi E."/>
            <person name="Lee S.E."/>
            <person name="Jeon J."/>
            <person name="Kim H."/>
            <person name="Choi G."/>
            <person name="Song H."/>
            <person name="Lee J."/>
            <person name="Lee S.C."/>
            <person name="Kwon J.K."/>
            <person name="Lee H.Y."/>
            <person name="Koo N."/>
            <person name="Hong Y."/>
            <person name="Kim R.W."/>
            <person name="Kang W.H."/>
            <person name="Huh J.H."/>
            <person name="Kang B.C."/>
            <person name="Yang T.J."/>
            <person name="Lee Y.H."/>
            <person name="Bennetzen J.L."/>
            <person name="Choi D."/>
        </authorList>
    </citation>
    <scope>NUCLEOTIDE SEQUENCE [LARGE SCALE GENOMIC DNA]</scope>
    <source>
        <strain evidence="8">cv. CM334</strain>
    </source>
</reference>
<evidence type="ECO:0000256" key="5">
    <source>
        <dbReference type="ARBA" id="ARBA00023002"/>
    </source>
</evidence>
<comment type="caution">
    <text evidence="7">The sequence shown here is derived from an EMBL/GenBank/DDBJ whole genome shotgun (WGS) entry which is preliminary data.</text>
</comment>
<keyword evidence="4" id="KW-1133">Transmembrane helix</keyword>
<dbReference type="GO" id="GO:0005506">
    <property type="term" value="F:iron ion binding"/>
    <property type="evidence" value="ECO:0007669"/>
    <property type="project" value="InterPro"/>
</dbReference>
<reference evidence="7 8" key="1">
    <citation type="journal article" date="2014" name="Nat. Genet.">
        <title>Genome sequence of the hot pepper provides insights into the evolution of pungency in Capsicum species.</title>
        <authorList>
            <person name="Kim S."/>
            <person name="Park M."/>
            <person name="Yeom S.I."/>
            <person name="Kim Y.M."/>
            <person name="Lee J.M."/>
            <person name="Lee H.A."/>
            <person name="Seo E."/>
            <person name="Choi J."/>
            <person name="Cheong K."/>
            <person name="Kim K.T."/>
            <person name="Jung K."/>
            <person name="Lee G.W."/>
            <person name="Oh S.K."/>
            <person name="Bae C."/>
            <person name="Kim S.B."/>
            <person name="Lee H.Y."/>
            <person name="Kim S.Y."/>
            <person name="Kim M.S."/>
            <person name="Kang B.C."/>
            <person name="Jo Y.D."/>
            <person name="Yang H.B."/>
            <person name="Jeong H.J."/>
            <person name="Kang W.H."/>
            <person name="Kwon J.K."/>
            <person name="Shin C."/>
            <person name="Lim J.Y."/>
            <person name="Park J.H."/>
            <person name="Huh J.H."/>
            <person name="Kim J.S."/>
            <person name="Kim B.D."/>
            <person name="Cohen O."/>
            <person name="Paran I."/>
            <person name="Suh M.C."/>
            <person name="Lee S.B."/>
            <person name="Kim Y.K."/>
            <person name="Shin Y."/>
            <person name="Noh S.J."/>
            <person name="Park J."/>
            <person name="Seo Y.S."/>
            <person name="Kwon S.Y."/>
            <person name="Kim H.A."/>
            <person name="Park J.M."/>
            <person name="Kim H.J."/>
            <person name="Choi S.B."/>
            <person name="Bosland P.W."/>
            <person name="Reeves G."/>
            <person name="Jo S.H."/>
            <person name="Lee B.W."/>
            <person name="Cho H.T."/>
            <person name="Choi H.S."/>
            <person name="Lee M.S."/>
            <person name="Yu Y."/>
            <person name="Do Choi Y."/>
            <person name="Park B.S."/>
            <person name="van Deynze A."/>
            <person name="Ashrafi H."/>
            <person name="Hill T."/>
            <person name="Kim W.T."/>
            <person name="Pai H.S."/>
            <person name="Ahn H.K."/>
            <person name="Yeam I."/>
            <person name="Giovannoni J.J."/>
            <person name="Rose J.K."/>
            <person name="Sorensen I."/>
            <person name="Lee S.J."/>
            <person name="Kim R.W."/>
            <person name="Choi I.Y."/>
            <person name="Choi B.S."/>
            <person name="Lim J.S."/>
            <person name="Lee Y.H."/>
            <person name="Choi D."/>
        </authorList>
    </citation>
    <scope>NUCLEOTIDE SEQUENCE [LARGE SCALE GENOMIC DNA]</scope>
    <source>
        <strain evidence="8">cv. CM334</strain>
    </source>
</reference>
<dbReference type="InterPro" id="IPR002401">
    <property type="entry name" value="Cyt_P450_E_grp-I"/>
</dbReference>
<dbReference type="GO" id="GO:0020037">
    <property type="term" value="F:heme binding"/>
    <property type="evidence" value="ECO:0007669"/>
    <property type="project" value="InterPro"/>
</dbReference>
<dbReference type="Pfam" id="PF00067">
    <property type="entry name" value="p450"/>
    <property type="match status" value="1"/>
</dbReference>
<dbReference type="SUPFAM" id="SSF48264">
    <property type="entry name" value="Cytochrome P450"/>
    <property type="match status" value="1"/>
</dbReference>
<keyword evidence="5" id="KW-0560">Oxidoreductase</keyword>
<accession>A0A2G3A0B1</accession>
<evidence type="ECO:0000313" key="7">
    <source>
        <dbReference type="EMBL" id="PHT87674.1"/>
    </source>
</evidence>
<dbReference type="PANTHER" id="PTHR24298:SF800">
    <property type="entry name" value="CYTOCHROME P450 89A2-RELATED"/>
    <property type="match status" value="1"/>
</dbReference>
<dbReference type="PRINTS" id="PR00463">
    <property type="entry name" value="EP450I"/>
</dbReference>
<dbReference type="PANTHER" id="PTHR24298">
    <property type="entry name" value="FLAVONOID 3'-MONOOXYGENASE-RELATED"/>
    <property type="match status" value="1"/>
</dbReference>
<dbReference type="Gene3D" id="1.10.630.10">
    <property type="entry name" value="Cytochrome P450"/>
    <property type="match status" value="1"/>
</dbReference>
<evidence type="ECO:0000313" key="8">
    <source>
        <dbReference type="Proteomes" id="UP000222542"/>
    </source>
</evidence>
<evidence type="ECO:0000256" key="2">
    <source>
        <dbReference type="ARBA" id="ARBA00022692"/>
    </source>
</evidence>
<dbReference type="AlphaFoldDB" id="A0A2G3A0B1"/>
<evidence type="ECO:0000256" key="3">
    <source>
        <dbReference type="ARBA" id="ARBA00022723"/>
    </source>
</evidence>